<reference evidence="10" key="2">
    <citation type="submission" date="2020-09" db="EMBL/GenBank/DDBJ databases">
        <authorList>
            <person name="Sun Q."/>
            <person name="Zhou Y."/>
        </authorList>
    </citation>
    <scope>NUCLEOTIDE SEQUENCE</scope>
    <source>
        <strain evidence="10">CGMCC 1.15425</strain>
    </source>
</reference>
<dbReference type="EC" id="3.6.1.41" evidence="3"/>
<reference evidence="10" key="1">
    <citation type="journal article" date="2014" name="Int. J. Syst. Evol. Microbiol.">
        <title>Complete genome sequence of Corynebacterium casei LMG S-19264T (=DSM 44701T), isolated from a smear-ripened cheese.</title>
        <authorList>
            <consortium name="US DOE Joint Genome Institute (JGI-PGF)"/>
            <person name="Walter F."/>
            <person name="Albersmeier A."/>
            <person name="Kalinowski J."/>
            <person name="Ruckert C."/>
        </authorList>
    </citation>
    <scope>NUCLEOTIDE SEQUENCE</scope>
    <source>
        <strain evidence="10">CGMCC 1.15425</strain>
    </source>
</reference>
<comment type="similarity">
    <text evidence="2">Belongs to the Ap4A hydrolase family.</text>
</comment>
<dbReference type="InterPro" id="IPR029052">
    <property type="entry name" value="Metallo-depent_PP-like"/>
</dbReference>
<evidence type="ECO:0000313" key="11">
    <source>
        <dbReference type="Proteomes" id="UP000627715"/>
    </source>
</evidence>
<evidence type="ECO:0000256" key="4">
    <source>
        <dbReference type="ARBA" id="ARBA00022801"/>
    </source>
</evidence>
<evidence type="ECO:0000256" key="8">
    <source>
        <dbReference type="ARBA" id="ARBA00049417"/>
    </source>
</evidence>
<dbReference type="OrthoDB" id="9807890at2"/>
<gene>
    <name evidence="10" type="primary">apaH</name>
    <name evidence="10" type="ORF">GCM10011403_18840</name>
</gene>
<keyword evidence="4" id="KW-0378">Hydrolase</keyword>
<evidence type="ECO:0000259" key="9">
    <source>
        <dbReference type="Pfam" id="PF00149"/>
    </source>
</evidence>
<dbReference type="SUPFAM" id="SSF56300">
    <property type="entry name" value="Metallo-dependent phosphatases"/>
    <property type="match status" value="1"/>
</dbReference>
<dbReference type="NCBIfam" id="TIGR00668">
    <property type="entry name" value="apaH"/>
    <property type="match status" value="1"/>
</dbReference>
<dbReference type="EMBL" id="BMIY01000007">
    <property type="protein sequence ID" value="GFZ76090.1"/>
    <property type="molecule type" value="Genomic_DNA"/>
</dbReference>
<dbReference type="PIRSF" id="PIRSF000903">
    <property type="entry name" value="B5n-ttraPtase_sm"/>
    <property type="match status" value="1"/>
</dbReference>
<evidence type="ECO:0000256" key="2">
    <source>
        <dbReference type="ARBA" id="ARBA00005419"/>
    </source>
</evidence>
<evidence type="ECO:0000256" key="5">
    <source>
        <dbReference type="ARBA" id="ARBA00031248"/>
    </source>
</evidence>
<dbReference type="Pfam" id="PF00149">
    <property type="entry name" value="Metallophos"/>
    <property type="match status" value="1"/>
</dbReference>
<dbReference type="PANTHER" id="PTHR40942">
    <property type="match status" value="1"/>
</dbReference>
<protein>
    <recommendedName>
        <fullName evidence="3">bis(5'-nucleosyl)-tetraphosphatase (symmetrical)</fullName>
        <ecNumber evidence="3">3.6.1.41</ecNumber>
    </recommendedName>
    <alternativeName>
        <fullName evidence="6">Ap4A hydrolase</fullName>
    </alternativeName>
    <alternativeName>
        <fullName evidence="5">Diadenosine 5',5'''-P1,P4-tetraphosphate pyrophosphohydrolase</fullName>
    </alternativeName>
    <alternativeName>
        <fullName evidence="7">Diadenosine tetraphosphatase</fullName>
    </alternativeName>
</protein>
<dbReference type="CDD" id="cd07422">
    <property type="entry name" value="MPP_ApaH"/>
    <property type="match status" value="1"/>
</dbReference>
<dbReference type="RefSeq" id="WP_068810933.1">
    <property type="nucleotide sequence ID" value="NZ_BMIY01000007.1"/>
</dbReference>
<dbReference type="NCBIfam" id="NF001204">
    <property type="entry name" value="PRK00166.1"/>
    <property type="match status" value="1"/>
</dbReference>
<dbReference type="Proteomes" id="UP000627715">
    <property type="component" value="Unassembled WGS sequence"/>
</dbReference>
<evidence type="ECO:0000313" key="10">
    <source>
        <dbReference type="EMBL" id="GFZ76090.1"/>
    </source>
</evidence>
<name>A0A916QIT6_9GAMM</name>
<evidence type="ECO:0000256" key="6">
    <source>
        <dbReference type="ARBA" id="ARBA00032248"/>
    </source>
</evidence>
<dbReference type="GO" id="GO:0008803">
    <property type="term" value="F:bis(5'-nucleosyl)-tetraphosphatase (symmetrical) activity"/>
    <property type="evidence" value="ECO:0007669"/>
    <property type="project" value="UniProtKB-EC"/>
</dbReference>
<sequence length="274" mass="31482">MSIYVIGDIQGCYKPLRRLLDSVDFQPDRGDELWCVGDLINRGPRSLDTLRFLRDLGDAATVVLGNHDLHFLSLYYDCIPATMKSRHTLDKLLKAPDCDELAEWLRQKPLVHYDSLKTEAGIRNYLMVHAGVPPVWDLKKTLELAAEVELALSGPDFREFLINMYGNEPGKWKDSLEGYDRLRLITNYLTRMRFCKKGGKLDFTIKEGLNKAPKGFEPWFIFEKLTPETHILFGHWAALEGITGHPYVHALDTGCVWGRELTMMRLEDHKLFSV</sequence>
<dbReference type="AlphaFoldDB" id="A0A916QIT6"/>
<dbReference type="InterPro" id="IPR004843">
    <property type="entry name" value="Calcineurin-like_PHP"/>
</dbReference>
<evidence type="ECO:0000256" key="7">
    <source>
        <dbReference type="ARBA" id="ARBA00033210"/>
    </source>
</evidence>
<feature type="domain" description="Calcineurin-like phosphoesterase" evidence="9">
    <location>
        <begin position="1"/>
        <end position="133"/>
    </location>
</feature>
<accession>A0A916QIT6</accession>
<proteinExistence type="inferred from homology"/>
<comment type="function">
    <text evidence="1">Hydrolyzes diadenosine 5',5'''-P1,P4-tetraphosphate to yield ADP.</text>
</comment>
<dbReference type="PANTHER" id="PTHR40942:SF4">
    <property type="entry name" value="CYTOCHROME C5"/>
    <property type="match status" value="1"/>
</dbReference>
<comment type="catalytic activity">
    <reaction evidence="8">
        <text>P(1),P(4)-bis(5'-adenosyl) tetraphosphate + H2O = 2 ADP + 2 H(+)</text>
        <dbReference type="Rhea" id="RHEA:24252"/>
        <dbReference type="ChEBI" id="CHEBI:15377"/>
        <dbReference type="ChEBI" id="CHEBI:15378"/>
        <dbReference type="ChEBI" id="CHEBI:58141"/>
        <dbReference type="ChEBI" id="CHEBI:456216"/>
        <dbReference type="EC" id="3.6.1.41"/>
    </reaction>
</comment>
<dbReference type="Gene3D" id="3.60.21.10">
    <property type="match status" value="1"/>
</dbReference>
<evidence type="ECO:0000256" key="3">
    <source>
        <dbReference type="ARBA" id="ARBA00012506"/>
    </source>
</evidence>
<evidence type="ECO:0000256" key="1">
    <source>
        <dbReference type="ARBA" id="ARBA00003413"/>
    </source>
</evidence>
<dbReference type="InterPro" id="IPR004617">
    <property type="entry name" value="ApaH"/>
</dbReference>
<organism evidence="10 11">
    <name type="scientific">Pseudohongiella nitratireducens</name>
    <dbReference type="NCBI Taxonomy" id="1768907"/>
    <lineage>
        <taxon>Bacteria</taxon>
        <taxon>Pseudomonadati</taxon>
        <taxon>Pseudomonadota</taxon>
        <taxon>Gammaproteobacteria</taxon>
        <taxon>Pseudomonadales</taxon>
        <taxon>Pseudohongiellaceae</taxon>
        <taxon>Pseudohongiella</taxon>
    </lineage>
</organism>
<keyword evidence="11" id="KW-1185">Reference proteome</keyword>
<comment type="caution">
    <text evidence="10">The sequence shown here is derived from an EMBL/GenBank/DDBJ whole genome shotgun (WGS) entry which is preliminary data.</text>
</comment>